<feature type="chain" id="PRO_5003863208" evidence="3">
    <location>
        <begin position="20"/>
        <end position="206"/>
    </location>
</feature>
<protein>
    <submittedName>
        <fullName evidence="5">Dispersed gene family protein 1 (DGF-1), putative</fullName>
    </submittedName>
</protein>
<keyword evidence="2" id="KW-1133">Transmembrane helix</keyword>
<reference evidence="5 6" key="1">
    <citation type="journal article" date="2012" name="BMC Genomics">
        <title>Comparative genomic analysis of human infective Trypanosoma cruzi lineages with the bat-restricted subspecies T. cruzi marinkellei.</title>
        <authorList>
            <person name="Franzen O."/>
            <person name="Talavera-Lopez C."/>
            <person name="Ochaya S."/>
            <person name="Butler C.E."/>
            <person name="Messenger L.A."/>
            <person name="Lewis M.D."/>
            <person name="Llewellyn M.S."/>
            <person name="Marinkelle C.J."/>
            <person name="Tyler K.M."/>
            <person name="Miles M.A."/>
            <person name="Andersson B."/>
        </authorList>
    </citation>
    <scope>NUCLEOTIDE SEQUENCE [LARGE SCALE GENOMIC DNA]</scope>
    <source>
        <strain evidence="5 6">B7</strain>
    </source>
</reference>
<dbReference type="InterPro" id="IPR021053">
    <property type="entry name" value="Dispersed_gene_fam_prot1_C"/>
</dbReference>
<dbReference type="EMBL" id="AHKC01020731">
    <property type="protein sequence ID" value="EKF26423.1"/>
    <property type="molecule type" value="Genomic_DNA"/>
</dbReference>
<sequence>ACSSCRCCVWWAWLRLCIARGKLPRPVLQHGGCAACGRGRGCLHEHDALGLPDGDARCELLLLAALCVISAVNHLAPSDGGARAYVALLLLLTAVLLAVTVYCAVVWYVEDRHWQELREPQRGDLEALLRDDEEGDEELWKQHDRNSSSYRPPAPPQWERIIGSNERNPDNIGRQPQPLTVDAHSNALTFLDRASTTRGSVAYALL</sequence>
<feature type="signal peptide" evidence="3">
    <location>
        <begin position="1"/>
        <end position="19"/>
    </location>
</feature>
<keyword evidence="3" id="KW-0732">Signal</keyword>
<feature type="region of interest" description="Disordered" evidence="1">
    <location>
        <begin position="141"/>
        <end position="176"/>
    </location>
</feature>
<dbReference type="AlphaFoldDB" id="K2LUI7"/>
<name>K2LUI7_TRYCR</name>
<dbReference type="Pfam" id="PF11040">
    <property type="entry name" value="DGF-1_C"/>
    <property type="match status" value="1"/>
</dbReference>
<feature type="domain" description="Dispersed gene family protein 1 C-terminal" evidence="4">
    <location>
        <begin position="60"/>
        <end position="110"/>
    </location>
</feature>
<evidence type="ECO:0000256" key="1">
    <source>
        <dbReference type="SAM" id="MobiDB-lite"/>
    </source>
</evidence>
<keyword evidence="2" id="KW-0472">Membrane</keyword>
<feature type="transmembrane region" description="Helical" evidence="2">
    <location>
        <begin position="82"/>
        <end position="109"/>
    </location>
</feature>
<accession>K2LUI7</accession>
<evidence type="ECO:0000313" key="6">
    <source>
        <dbReference type="Proteomes" id="UP000007350"/>
    </source>
</evidence>
<evidence type="ECO:0000256" key="2">
    <source>
        <dbReference type="SAM" id="Phobius"/>
    </source>
</evidence>
<organism evidence="5 6">
    <name type="scientific">Trypanosoma cruzi marinkellei</name>
    <dbReference type="NCBI Taxonomy" id="85056"/>
    <lineage>
        <taxon>Eukaryota</taxon>
        <taxon>Discoba</taxon>
        <taxon>Euglenozoa</taxon>
        <taxon>Kinetoplastea</taxon>
        <taxon>Metakinetoplastina</taxon>
        <taxon>Trypanosomatida</taxon>
        <taxon>Trypanosomatidae</taxon>
        <taxon>Trypanosoma</taxon>
        <taxon>Schizotrypanum</taxon>
    </lineage>
</organism>
<dbReference type="OrthoDB" id="10359842at2759"/>
<proteinExistence type="predicted"/>
<comment type="caution">
    <text evidence="5">The sequence shown here is derived from an EMBL/GenBank/DDBJ whole genome shotgun (WGS) entry which is preliminary data.</text>
</comment>
<evidence type="ECO:0000313" key="5">
    <source>
        <dbReference type="EMBL" id="EKF26423.1"/>
    </source>
</evidence>
<feature type="transmembrane region" description="Helical" evidence="2">
    <location>
        <begin position="60"/>
        <end position="76"/>
    </location>
</feature>
<feature type="non-terminal residue" evidence="5">
    <location>
        <position position="1"/>
    </location>
</feature>
<dbReference type="Proteomes" id="UP000007350">
    <property type="component" value="Unassembled WGS sequence"/>
</dbReference>
<evidence type="ECO:0000259" key="4">
    <source>
        <dbReference type="Pfam" id="PF11040"/>
    </source>
</evidence>
<evidence type="ECO:0000256" key="3">
    <source>
        <dbReference type="SAM" id="SignalP"/>
    </source>
</evidence>
<gene>
    <name evidence="5" type="ORF">MOQ_009882</name>
</gene>
<keyword evidence="2" id="KW-0812">Transmembrane</keyword>
<keyword evidence="6" id="KW-1185">Reference proteome</keyword>